<organism evidence="1 2">
    <name type="scientific">Halocaridina rubra</name>
    <name type="common">Hawaiian red shrimp</name>
    <dbReference type="NCBI Taxonomy" id="373956"/>
    <lineage>
        <taxon>Eukaryota</taxon>
        <taxon>Metazoa</taxon>
        <taxon>Ecdysozoa</taxon>
        <taxon>Arthropoda</taxon>
        <taxon>Crustacea</taxon>
        <taxon>Multicrustacea</taxon>
        <taxon>Malacostraca</taxon>
        <taxon>Eumalacostraca</taxon>
        <taxon>Eucarida</taxon>
        <taxon>Decapoda</taxon>
        <taxon>Pleocyemata</taxon>
        <taxon>Caridea</taxon>
        <taxon>Atyoidea</taxon>
        <taxon>Atyidae</taxon>
        <taxon>Halocaridina</taxon>
    </lineage>
</organism>
<name>A0AAN8WQY0_HALRR</name>
<reference evidence="1 2" key="1">
    <citation type="submission" date="2023-11" db="EMBL/GenBank/DDBJ databases">
        <title>Halocaridina rubra genome assembly.</title>
        <authorList>
            <person name="Smith C."/>
        </authorList>
    </citation>
    <scope>NUCLEOTIDE SEQUENCE [LARGE SCALE GENOMIC DNA]</scope>
    <source>
        <strain evidence="1">EP-1</strain>
        <tissue evidence="1">Whole</tissue>
    </source>
</reference>
<dbReference type="Proteomes" id="UP001381693">
    <property type="component" value="Unassembled WGS sequence"/>
</dbReference>
<accession>A0AAN8WQY0</accession>
<evidence type="ECO:0000313" key="1">
    <source>
        <dbReference type="EMBL" id="KAK7065789.1"/>
    </source>
</evidence>
<feature type="non-terminal residue" evidence="1">
    <location>
        <position position="99"/>
    </location>
</feature>
<dbReference type="AlphaFoldDB" id="A0AAN8WQY0"/>
<protein>
    <submittedName>
        <fullName evidence="1">Uncharacterized protein</fullName>
    </submittedName>
</protein>
<dbReference type="EMBL" id="JAXCGZ010019867">
    <property type="protein sequence ID" value="KAK7065789.1"/>
    <property type="molecule type" value="Genomic_DNA"/>
</dbReference>
<sequence>MSAIRQCHSRIISSREKNITSVSVWCHPVADIVTPEPAQCEAVDFGVLTIPASNKVSDPAPSSLVPYKSDGKIIETCPQSSSHGTSQVTIPRKVLLPLN</sequence>
<evidence type="ECO:0000313" key="2">
    <source>
        <dbReference type="Proteomes" id="UP001381693"/>
    </source>
</evidence>
<proteinExistence type="predicted"/>
<gene>
    <name evidence="1" type="ORF">SK128_021719</name>
</gene>
<keyword evidence="2" id="KW-1185">Reference proteome</keyword>
<comment type="caution">
    <text evidence="1">The sequence shown here is derived from an EMBL/GenBank/DDBJ whole genome shotgun (WGS) entry which is preliminary data.</text>
</comment>